<gene>
    <name evidence="1" type="ORF">Syun_031868</name>
</gene>
<proteinExistence type="predicted"/>
<accession>A0AAP0HEY8</accession>
<dbReference type="AlphaFoldDB" id="A0AAP0HEY8"/>
<name>A0AAP0HEY8_9MAGN</name>
<dbReference type="Proteomes" id="UP001420932">
    <property type="component" value="Unassembled WGS sequence"/>
</dbReference>
<comment type="caution">
    <text evidence="1">The sequence shown here is derived from an EMBL/GenBank/DDBJ whole genome shotgun (WGS) entry which is preliminary data.</text>
</comment>
<sequence length="92" mass="10382">MTSSSNNNPLSLRSILEKDKLSGTNFPNWFRNLRIVLKHERKLYVLDASILEDPPANATKAVKDTHSKHVNDSTDVACIMLATMVLELQKDM</sequence>
<dbReference type="EMBL" id="JBBNAF010000032">
    <property type="protein sequence ID" value="KAK9082227.1"/>
    <property type="molecule type" value="Genomic_DNA"/>
</dbReference>
<evidence type="ECO:0000313" key="2">
    <source>
        <dbReference type="Proteomes" id="UP001420932"/>
    </source>
</evidence>
<keyword evidence="2" id="KW-1185">Reference proteome</keyword>
<protein>
    <submittedName>
        <fullName evidence="1">Uncharacterized protein</fullName>
    </submittedName>
</protein>
<evidence type="ECO:0000313" key="1">
    <source>
        <dbReference type="EMBL" id="KAK9082227.1"/>
    </source>
</evidence>
<organism evidence="1 2">
    <name type="scientific">Stephania yunnanensis</name>
    <dbReference type="NCBI Taxonomy" id="152371"/>
    <lineage>
        <taxon>Eukaryota</taxon>
        <taxon>Viridiplantae</taxon>
        <taxon>Streptophyta</taxon>
        <taxon>Embryophyta</taxon>
        <taxon>Tracheophyta</taxon>
        <taxon>Spermatophyta</taxon>
        <taxon>Magnoliopsida</taxon>
        <taxon>Ranunculales</taxon>
        <taxon>Menispermaceae</taxon>
        <taxon>Menispermoideae</taxon>
        <taxon>Cissampelideae</taxon>
        <taxon>Stephania</taxon>
    </lineage>
</organism>
<reference evidence="1 2" key="1">
    <citation type="submission" date="2024-01" db="EMBL/GenBank/DDBJ databases">
        <title>Genome assemblies of Stephania.</title>
        <authorList>
            <person name="Yang L."/>
        </authorList>
    </citation>
    <scope>NUCLEOTIDE SEQUENCE [LARGE SCALE GENOMIC DNA]</scope>
    <source>
        <strain evidence="1">YNDBR</strain>
        <tissue evidence="1">Leaf</tissue>
    </source>
</reference>